<evidence type="ECO:0000256" key="2">
    <source>
        <dbReference type="SAM" id="SignalP"/>
    </source>
</evidence>
<evidence type="ECO:0000256" key="1">
    <source>
        <dbReference type="SAM" id="MobiDB-lite"/>
    </source>
</evidence>
<accession>A0ABX1QFF5</accession>
<feature type="compositionally biased region" description="Basic and acidic residues" evidence="1">
    <location>
        <begin position="115"/>
        <end position="134"/>
    </location>
</feature>
<feature type="region of interest" description="Disordered" evidence="1">
    <location>
        <begin position="32"/>
        <end position="136"/>
    </location>
</feature>
<evidence type="ECO:0000259" key="3">
    <source>
        <dbReference type="Pfam" id="PF13511"/>
    </source>
</evidence>
<dbReference type="Pfam" id="PF13511">
    <property type="entry name" value="DUF4124"/>
    <property type="match status" value="1"/>
</dbReference>
<feature type="chain" id="PRO_5045303193" evidence="2">
    <location>
        <begin position="20"/>
        <end position="182"/>
    </location>
</feature>
<feature type="domain" description="DUF4124" evidence="3">
    <location>
        <begin position="9"/>
        <end position="61"/>
    </location>
</feature>
<dbReference type="EMBL" id="WTVQ01000037">
    <property type="protein sequence ID" value="NMG76678.1"/>
    <property type="molecule type" value="Genomic_DNA"/>
</dbReference>
<feature type="compositionally biased region" description="Basic and acidic residues" evidence="1">
    <location>
        <begin position="78"/>
        <end position="107"/>
    </location>
</feature>
<evidence type="ECO:0000313" key="4">
    <source>
        <dbReference type="EMBL" id="NMG76678.1"/>
    </source>
</evidence>
<comment type="caution">
    <text evidence="4">The sequence shown here is derived from an EMBL/GenBank/DDBJ whole genome shotgun (WGS) entry which is preliminary data.</text>
</comment>
<dbReference type="InterPro" id="IPR025392">
    <property type="entry name" value="DUF4124"/>
</dbReference>
<dbReference type="Proteomes" id="UP000648984">
    <property type="component" value="Unassembled WGS sequence"/>
</dbReference>
<proteinExistence type="predicted"/>
<evidence type="ECO:0000313" key="5">
    <source>
        <dbReference type="Proteomes" id="UP000648984"/>
    </source>
</evidence>
<feature type="signal peptide" evidence="2">
    <location>
        <begin position="1"/>
        <end position="19"/>
    </location>
</feature>
<keyword evidence="2" id="KW-0732">Signal</keyword>
<keyword evidence="5" id="KW-1185">Reference proteome</keyword>
<name>A0ABX1QFF5_9RHOO</name>
<dbReference type="RefSeq" id="WP_169261817.1">
    <property type="nucleotide sequence ID" value="NZ_WTVQ01000037.1"/>
</dbReference>
<reference evidence="4 5" key="1">
    <citation type="submission" date="2019-12" db="EMBL/GenBank/DDBJ databases">
        <title>Comparative genomics gives insights into the taxonomy of the Azoarcus-Aromatoleum group and reveals separate origins of nif in the plant-associated Azoarcus and non-plant-associated Aromatoleum sub-groups.</title>
        <authorList>
            <person name="Lafos M."/>
            <person name="Maluk M."/>
            <person name="Batista M."/>
            <person name="Junghare M."/>
            <person name="Carmona M."/>
            <person name="Faoro H."/>
            <person name="Cruz L.M."/>
            <person name="Battistoni F."/>
            <person name="De Souza E."/>
            <person name="Pedrosa F."/>
            <person name="Chen W.-M."/>
            <person name="Poole P.S."/>
            <person name="Dixon R.A."/>
            <person name="James E.K."/>
        </authorList>
    </citation>
    <scope>NUCLEOTIDE SEQUENCE [LARGE SCALE GENOMIC DNA]</scope>
    <source>
        <strain evidence="4 5">22Lin</strain>
    </source>
</reference>
<gene>
    <name evidence="4" type="ORF">GPA25_18105</name>
</gene>
<organism evidence="4 5">
    <name type="scientific">Aromatoleum diolicum</name>
    <dbReference type="NCBI Taxonomy" id="75796"/>
    <lineage>
        <taxon>Bacteria</taxon>
        <taxon>Pseudomonadati</taxon>
        <taxon>Pseudomonadota</taxon>
        <taxon>Betaproteobacteria</taxon>
        <taxon>Rhodocyclales</taxon>
        <taxon>Rhodocyclaceae</taxon>
        <taxon>Aromatoleum</taxon>
    </lineage>
</organism>
<sequence length="182" mass="19780">MRRASLLALSLIITLPAAAEVYQWRDAQGRINYSDTPPAAENAKKLRGAARPVTPAAPEEDASQAGTTDANGITPDAAKADAAKTDGTKADPSKPKTIAEKEVEFRQRRAATAEAEAKAEKERQQADERARSCEQARGQLVALQSGQRLSRYNSKGERELVDDAGRRAEIERTQKYIDATCK</sequence>
<protein>
    <submittedName>
        <fullName evidence="4">DUF4124 domain-containing protein</fullName>
    </submittedName>
</protein>